<proteinExistence type="inferred from homology"/>
<name>A0A3N0UYT5_9GAMM</name>
<dbReference type="AlphaFoldDB" id="A0A3N0UYT5"/>
<evidence type="ECO:0000313" key="11">
    <source>
        <dbReference type="EMBL" id="ROH85643.1"/>
    </source>
</evidence>
<dbReference type="InParanoid" id="A0A3N0UYT5"/>
<dbReference type="SUPFAM" id="SSF57652">
    <property type="entry name" value="HIPIP (high potential iron protein)"/>
    <property type="match status" value="1"/>
</dbReference>
<dbReference type="PROSITE" id="PS51373">
    <property type="entry name" value="HIPIP"/>
    <property type="match status" value="1"/>
</dbReference>
<keyword evidence="7 8" id="KW-0411">Iron-sulfur</keyword>
<keyword evidence="9" id="KW-0732">Signal</keyword>
<protein>
    <recommendedName>
        <fullName evidence="8">High-potential iron-sulfur protein</fullName>
        <shortName evidence="8">HiPIP</shortName>
    </recommendedName>
</protein>
<evidence type="ECO:0000256" key="3">
    <source>
        <dbReference type="ARBA" id="ARBA00022485"/>
    </source>
</evidence>
<reference evidence="11 12" key="1">
    <citation type="submission" date="2018-10" db="EMBL/GenBank/DDBJ databases">
        <authorList>
            <person name="Chen W.-M."/>
        </authorList>
    </citation>
    <scope>NUCLEOTIDE SEQUENCE [LARGE SCALE GENOMIC DNA]</scope>
    <source>
        <strain evidence="11 12">THS-13</strain>
    </source>
</reference>
<dbReference type="InterPro" id="IPR006311">
    <property type="entry name" value="TAT_signal"/>
</dbReference>
<dbReference type="Pfam" id="PF01355">
    <property type="entry name" value="HIPIP"/>
    <property type="match status" value="1"/>
</dbReference>
<keyword evidence="12" id="KW-1185">Reference proteome</keyword>
<keyword evidence="3 8" id="KW-0004">4Fe-4S</keyword>
<dbReference type="InterPro" id="IPR036369">
    <property type="entry name" value="HIPIP_sf"/>
</dbReference>
<dbReference type="GO" id="GO:0009055">
    <property type="term" value="F:electron transfer activity"/>
    <property type="evidence" value="ECO:0007669"/>
    <property type="project" value="InterPro"/>
</dbReference>
<feature type="signal peptide" evidence="9">
    <location>
        <begin position="1"/>
        <end position="32"/>
    </location>
</feature>
<sequence length="109" mass="11314">MTPTDTARRRFLQLAVTSAACLSLGKSLTAWSAAPRLGLDDPQGKALGYVEDASKLTVAKEAAYKKGSVCSGCALFDSSKSEGGYAPCLAFSGKTVNAKGWCRAFAAKS</sequence>
<keyword evidence="6 8" id="KW-0408">Iron</keyword>
<dbReference type="GO" id="GO:0051539">
    <property type="term" value="F:4 iron, 4 sulfur cluster binding"/>
    <property type="evidence" value="ECO:0007669"/>
    <property type="project" value="UniProtKB-KW"/>
</dbReference>
<dbReference type="Proteomes" id="UP000282106">
    <property type="component" value="Unassembled WGS sequence"/>
</dbReference>
<accession>A0A3N0UYT5</accession>
<evidence type="ECO:0000256" key="9">
    <source>
        <dbReference type="SAM" id="SignalP"/>
    </source>
</evidence>
<dbReference type="GO" id="GO:0019646">
    <property type="term" value="P:aerobic electron transport chain"/>
    <property type="evidence" value="ECO:0007669"/>
    <property type="project" value="InterPro"/>
</dbReference>
<dbReference type="EMBL" id="RJVO01000011">
    <property type="protein sequence ID" value="ROH85643.1"/>
    <property type="molecule type" value="Genomic_DNA"/>
</dbReference>
<dbReference type="PROSITE" id="PS51318">
    <property type="entry name" value="TAT"/>
    <property type="match status" value="1"/>
</dbReference>
<feature type="chain" id="PRO_5018257619" description="High-potential iron-sulfur protein" evidence="9">
    <location>
        <begin position="33"/>
        <end position="109"/>
    </location>
</feature>
<keyword evidence="4 8" id="KW-0479">Metal-binding</keyword>
<feature type="domain" description="High potential iron-sulfur proteins family profile" evidence="10">
    <location>
        <begin position="31"/>
        <end position="109"/>
    </location>
</feature>
<evidence type="ECO:0000256" key="2">
    <source>
        <dbReference type="ARBA" id="ARBA00022448"/>
    </source>
</evidence>
<comment type="caution">
    <text evidence="11">The sequence shown here is derived from an EMBL/GenBank/DDBJ whole genome shotgun (WGS) entry which is preliminary data.</text>
</comment>
<evidence type="ECO:0000313" key="12">
    <source>
        <dbReference type="Proteomes" id="UP000282106"/>
    </source>
</evidence>
<organism evidence="11 12">
    <name type="scientific">Stagnimonas aquatica</name>
    <dbReference type="NCBI Taxonomy" id="2689987"/>
    <lineage>
        <taxon>Bacteria</taxon>
        <taxon>Pseudomonadati</taxon>
        <taxon>Pseudomonadota</taxon>
        <taxon>Gammaproteobacteria</taxon>
        <taxon>Nevskiales</taxon>
        <taxon>Nevskiaceae</taxon>
        <taxon>Stagnimonas</taxon>
    </lineage>
</organism>
<evidence type="ECO:0000256" key="7">
    <source>
        <dbReference type="ARBA" id="ARBA00023014"/>
    </source>
</evidence>
<dbReference type="RefSeq" id="WP_123213066.1">
    <property type="nucleotide sequence ID" value="NZ_RJVO01000011.1"/>
</dbReference>
<evidence type="ECO:0000256" key="1">
    <source>
        <dbReference type="ARBA" id="ARBA00002137"/>
    </source>
</evidence>
<keyword evidence="5 8" id="KW-0249">Electron transport</keyword>
<keyword evidence="2 8" id="KW-0813">Transport</keyword>
<evidence type="ECO:0000259" key="10">
    <source>
        <dbReference type="PROSITE" id="PS51373"/>
    </source>
</evidence>
<evidence type="ECO:0000256" key="5">
    <source>
        <dbReference type="ARBA" id="ARBA00022982"/>
    </source>
</evidence>
<comment type="subunit">
    <text evidence="8">Homodimer.</text>
</comment>
<gene>
    <name evidence="11" type="ORF">ED208_16695</name>
</gene>
<comment type="function">
    <text evidence="1 8">Specific class of high-redox-potential 4Fe-4S ferredoxins. Functions in anaerobic electron transport in most purple and in some other photosynthetic bacteria and in at least one genus (Paracoccus) of halophilic, denitrifying bacteria.</text>
</comment>
<evidence type="ECO:0000256" key="6">
    <source>
        <dbReference type="ARBA" id="ARBA00023004"/>
    </source>
</evidence>
<comment type="similarity">
    <text evidence="8">Belongs to the high-potential iron-sulfur protein (HiPIP) family.</text>
</comment>
<dbReference type="Gene3D" id="4.10.490.10">
    <property type="entry name" value="High potential iron-sulphur protein"/>
    <property type="match status" value="1"/>
</dbReference>
<evidence type="ECO:0000256" key="4">
    <source>
        <dbReference type="ARBA" id="ARBA00022723"/>
    </source>
</evidence>
<dbReference type="GO" id="GO:0046872">
    <property type="term" value="F:metal ion binding"/>
    <property type="evidence" value="ECO:0007669"/>
    <property type="project" value="UniProtKB-KW"/>
</dbReference>
<evidence type="ECO:0000256" key="8">
    <source>
        <dbReference type="RuleBase" id="RU000620"/>
    </source>
</evidence>
<dbReference type="InterPro" id="IPR000170">
    <property type="entry name" value="High_potential_FeS_prot"/>
</dbReference>